<keyword evidence="1" id="KW-0496">Mitochondrion</keyword>
<reference evidence="1" key="1">
    <citation type="submission" date="2016-04" db="EMBL/GenBank/DDBJ databases">
        <title>Complete Sequence and Comparative Analysis of the Mitochondrial Genome of Coconut Palm (Cocos nucifera).</title>
        <authorList>
            <person name="Liu W."/>
            <person name="Lin Q."/>
            <person name="Aljohi H.A."/>
            <person name="Zhao Y."/>
            <person name="Zeng J."/>
            <person name="Hu S."/>
            <person name="Yu J."/>
        </authorList>
    </citation>
    <scope>NUCLEOTIDE SEQUENCE</scope>
</reference>
<sequence length="68" mass="7810">MLYQLSYTPDFTIRVGAEKKRGRPGPFSSYHITRARLCMRLVLRSKSGSPFHSLKILSTKEGQRGRLQ</sequence>
<evidence type="ECO:0000313" key="1">
    <source>
        <dbReference type="EMBL" id="AOX12955.1"/>
    </source>
</evidence>
<accession>A0A2Z2C4R9</accession>
<proteinExistence type="predicted"/>
<dbReference type="AlphaFoldDB" id="A0A2Z2C4R9"/>
<name>A0A2Z2C4R9_COCNU</name>
<gene>
    <name evidence="1" type="primary">orf103a-2</name>
</gene>
<dbReference type="EMBL" id="KX028885">
    <property type="protein sequence ID" value="AOX12955.1"/>
    <property type="molecule type" value="Genomic_DNA"/>
</dbReference>
<dbReference type="RefSeq" id="YP_009315961.1">
    <property type="nucleotide sequence ID" value="NC_031696.1"/>
</dbReference>
<dbReference type="GeneID" id="30090226"/>
<geneLocation type="mitochondrion" evidence="1"/>
<organism evidence="1">
    <name type="scientific">Cocos nucifera</name>
    <name type="common">Coconut palm</name>
    <dbReference type="NCBI Taxonomy" id="13894"/>
    <lineage>
        <taxon>Eukaryota</taxon>
        <taxon>Viridiplantae</taxon>
        <taxon>Streptophyta</taxon>
        <taxon>Embryophyta</taxon>
        <taxon>Tracheophyta</taxon>
        <taxon>Spermatophyta</taxon>
        <taxon>Magnoliopsida</taxon>
        <taxon>Liliopsida</taxon>
        <taxon>Arecaceae</taxon>
        <taxon>Arecoideae</taxon>
        <taxon>Cocoseae</taxon>
        <taxon>Attaleinae</taxon>
        <taxon>Cocos</taxon>
    </lineage>
</organism>
<protein>
    <submittedName>
        <fullName evidence="1">Uncharacterized protein</fullName>
    </submittedName>
</protein>